<name>A0AAD7HNU3_9AGAR</name>
<organism evidence="2 3">
    <name type="scientific">Mycena metata</name>
    <dbReference type="NCBI Taxonomy" id="1033252"/>
    <lineage>
        <taxon>Eukaryota</taxon>
        <taxon>Fungi</taxon>
        <taxon>Dikarya</taxon>
        <taxon>Basidiomycota</taxon>
        <taxon>Agaricomycotina</taxon>
        <taxon>Agaricomycetes</taxon>
        <taxon>Agaricomycetidae</taxon>
        <taxon>Agaricales</taxon>
        <taxon>Marasmiineae</taxon>
        <taxon>Mycenaceae</taxon>
        <taxon>Mycena</taxon>
    </lineage>
</organism>
<accession>A0AAD7HNU3</accession>
<keyword evidence="3" id="KW-1185">Reference proteome</keyword>
<sequence>MSTPTTPSTSPTSPAFTMDAESDPHTMSRDHRLRLMRSMRKITAILGETPVVETSSPLLAPPNPTKRGFFFQASASLSSLTLPFQKSETTTTTTMPHHHPEDRVSRPSLFLRLPDTFEPLPTPIFSPTLDLALSPVQEQETTRRLRMAKITRTLGENIPPALILSTPAVKRRRRASSLVVPESAFEQQMFRFELESASASASATRRPPRPNAPPRAMSAFVVSPTVDPMVEEGQQEPFSPLHVHPVAGSPDALLSPAEWLRPLSRTPSTLSRSSSMHRRGRSQSGRAEGAAEREPAGLDAPPTYDESHHHIPPTDTSSDPFARGGPFALYDQSRPQPRSDAFPARVDSNSLAASLNPNYTPQPQRGEMQRQENDWSGEWVGAVGNMDDVVRGLRGLKLK</sequence>
<feature type="compositionally biased region" description="Low complexity" evidence="1">
    <location>
        <begin position="264"/>
        <end position="274"/>
    </location>
</feature>
<evidence type="ECO:0000313" key="3">
    <source>
        <dbReference type="Proteomes" id="UP001215598"/>
    </source>
</evidence>
<evidence type="ECO:0000313" key="2">
    <source>
        <dbReference type="EMBL" id="KAJ7724843.1"/>
    </source>
</evidence>
<proteinExistence type="predicted"/>
<feature type="compositionally biased region" description="Low complexity" evidence="1">
    <location>
        <begin position="1"/>
        <end position="14"/>
    </location>
</feature>
<dbReference type="AlphaFoldDB" id="A0AAD7HNU3"/>
<dbReference type="EMBL" id="JARKIB010000198">
    <property type="protein sequence ID" value="KAJ7724843.1"/>
    <property type="molecule type" value="Genomic_DNA"/>
</dbReference>
<feature type="region of interest" description="Disordered" evidence="1">
    <location>
        <begin position="264"/>
        <end position="373"/>
    </location>
</feature>
<feature type="region of interest" description="Disordered" evidence="1">
    <location>
        <begin position="1"/>
        <end position="29"/>
    </location>
</feature>
<gene>
    <name evidence="2" type="ORF">B0H16DRAFT_1472085</name>
</gene>
<reference evidence="2" key="1">
    <citation type="submission" date="2023-03" db="EMBL/GenBank/DDBJ databases">
        <title>Massive genome expansion in bonnet fungi (Mycena s.s.) driven by repeated elements and novel gene families across ecological guilds.</title>
        <authorList>
            <consortium name="Lawrence Berkeley National Laboratory"/>
            <person name="Harder C.B."/>
            <person name="Miyauchi S."/>
            <person name="Viragh M."/>
            <person name="Kuo A."/>
            <person name="Thoen E."/>
            <person name="Andreopoulos B."/>
            <person name="Lu D."/>
            <person name="Skrede I."/>
            <person name="Drula E."/>
            <person name="Henrissat B."/>
            <person name="Morin E."/>
            <person name="Kohler A."/>
            <person name="Barry K."/>
            <person name="LaButti K."/>
            <person name="Morin E."/>
            <person name="Salamov A."/>
            <person name="Lipzen A."/>
            <person name="Mereny Z."/>
            <person name="Hegedus B."/>
            <person name="Baldrian P."/>
            <person name="Stursova M."/>
            <person name="Weitz H."/>
            <person name="Taylor A."/>
            <person name="Grigoriev I.V."/>
            <person name="Nagy L.G."/>
            <person name="Martin F."/>
            <person name="Kauserud H."/>
        </authorList>
    </citation>
    <scope>NUCLEOTIDE SEQUENCE</scope>
    <source>
        <strain evidence="2">CBHHK182m</strain>
    </source>
</reference>
<dbReference type="Proteomes" id="UP001215598">
    <property type="component" value="Unassembled WGS sequence"/>
</dbReference>
<feature type="region of interest" description="Disordered" evidence="1">
    <location>
        <begin position="197"/>
        <end position="216"/>
    </location>
</feature>
<protein>
    <submittedName>
        <fullName evidence="2">Uncharacterized protein</fullName>
    </submittedName>
</protein>
<feature type="compositionally biased region" description="Polar residues" evidence="1">
    <location>
        <begin position="347"/>
        <end position="363"/>
    </location>
</feature>
<evidence type="ECO:0000256" key="1">
    <source>
        <dbReference type="SAM" id="MobiDB-lite"/>
    </source>
</evidence>
<comment type="caution">
    <text evidence="2">The sequence shown here is derived from an EMBL/GenBank/DDBJ whole genome shotgun (WGS) entry which is preliminary data.</text>
</comment>